<name>X0SHK6_9ZZZZ</name>
<dbReference type="GO" id="GO:0004730">
    <property type="term" value="F:pseudouridylate synthase activity"/>
    <property type="evidence" value="ECO:0007669"/>
    <property type="project" value="InterPro"/>
</dbReference>
<dbReference type="PANTHER" id="PTHR42909">
    <property type="entry name" value="ZGC:136858"/>
    <property type="match status" value="1"/>
</dbReference>
<evidence type="ECO:0008006" key="7">
    <source>
        <dbReference type="Google" id="ProtNLM"/>
    </source>
</evidence>
<dbReference type="AlphaFoldDB" id="X0SHK6"/>
<protein>
    <recommendedName>
        <fullName evidence="7">Pseudouridine-5'-phosphate glycosidase</fullName>
    </recommendedName>
</protein>
<proteinExistence type="predicted"/>
<keyword evidence="3" id="KW-0464">Manganese</keyword>
<dbReference type="PANTHER" id="PTHR42909:SF1">
    <property type="entry name" value="CARBOHYDRATE KINASE PFKB DOMAIN-CONTAINING PROTEIN"/>
    <property type="match status" value="1"/>
</dbReference>
<dbReference type="GO" id="GO:0005737">
    <property type="term" value="C:cytoplasm"/>
    <property type="evidence" value="ECO:0007669"/>
    <property type="project" value="TreeGrafter"/>
</dbReference>
<evidence type="ECO:0000256" key="4">
    <source>
        <dbReference type="ARBA" id="ARBA00023239"/>
    </source>
</evidence>
<gene>
    <name evidence="6" type="ORF">S01H1_08961</name>
</gene>
<dbReference type="Gene3D" id="3.40.1790.10">
    <property type="entry name" value="Indigoidine synthase domain"/>
    <property type="match status" value="1"/>
</dbReference>
<evidence type="ECO:0000256" key="2">
    <source>
        <dbReference type="ARBA" id="ARBA00022801"/>
    </source>
</evidence>
<keyword evidence="4" id="KW-0456">Lyase</keyword>
<keyword evidence="1" id="KW-0479">Metal-binding</keyword>
<dbReference type="InterPro" id="IPR007342">
    <property type="entry name" value="PsuG"/>
</dbReference>
<organism evidence="6">
    <name type="scientific">marine sediment metagenome</name>
    <dbReference type="NCBI Taxonomy" id="412755"/>
    <lineage>
        <taxon>unclassified sequences</taxon>
        <taxon>metagenomes</taxon>
        <taxon>ecological metagenomes</taxon>
    </lineage>
</organism>
<dbReference type="Pfam" id="PF04227">
    <property type="entry name" value="Indigoidine_A"/>
    <property type="match status" value="1"/>
</dbReference>
<keyword evidence="5" id="KW-0326">Glycosidase</keyword>
<dbReference type="GO" id="GO:0046872">
    <property type="term" value="F:metal ion binding"/>
    <property type="evidence" value="ECO:0007669"/>
    <property type="project" value="UniProtKB-KW"/>
</dbReference>
<dbReference type="GO" id="GO:0016798">
    <property type="term" value="F:hydrolase activity, acting on glycosyl bonds"/>
    <property type="evidence" value="ECO:0007669"/>
    <property type="project" value="UniProtKB-KW"/>
</dbReference>
<evidence type="ECO:0000256" key="1">
    <source>
        <dbReference type="ARBA" id="ARBA00022723"/>
    </source>
</evidence>
<reference evidence="6" key="1">
    <citation type="journal article" date="2014" name="Front. Microbiol.">
        <title>High frequency of phylogenetically diverse reductive dehalogenase-homologous genes in deep subseafloor sedimentary metagenomes.</title>
        <authorList>
            <person name="Kawai M."/>
            <person name="Futagami T."/>
            <person name="Toyoda A."/>
            <person name="Takaki Y."/>
            <person name="Nishi S."/>
            <person name="Hori S."/>
            <person name="Arai W."/>
            <person name="Tsubouchi T."/>
            <person name="Morono Y."/>
            <person name="Uchiyama I."/>
            <person name="Ito T."/>
            <person name="Fujiyama A."/>
            <person name="Inagaki F."/>
            <person name="Takami H."/>
        </authorList>
    </citation>
    <scope>NUCLEOTIDE SEQUENCE</scope>
    <source>
        <strain evidence="6">Expedition CK06-06</strain>
    </source>
</reference>
<evidence type="ECO:0000256" key="5">
    <source>
        <dbReference type="ARBA" id="ARBA00023295"/>
    </source>
</evidence>
<keyword evidence="2" id="KW-0378">Hydrolase</keyword>
<accession>X0SHK6</accession>
<dbReference type="InterPro" id="IPR022830">
    <property type="entry name" value="Indigdn_synthA-like"/>
</dbReference>
<feature type="non-terminal residue" evidence="6">
    <location>
        <position position="1"/>
    </location>
</feature>
<sequence length="144" mass="15322">AKAILDLPRTLELLETLGIPVIGWKTDEFPAFFSRESGLPVSSRVDTPIEAAALILSQWDMGLGSGVLICVPCPEDDAVPIKIVDEAFVQAEDEAHSSGVQGKDLTPFLLNRMADLSQGATLQANLSLLQNNARVAALIAKAIV</sequence>
<dbReference type="EMBL" id="BARS01004584">
    <property type="protein sequence ID" value="GAF80474.1"/>
    <property type="molecule type" value="Genomic_DNA"/>
</dbReference>
<comment type="caution">
    <text evidence="6">The sequence shown here is derived from an EMBL/GenBank/DDBJ whole genome shotgun (WGS) entry which is preliminary data.</text>
</comment>
<dbReference type="SUPFAM" id="SSF110581">
    <property type="entry name" value="Indigoidine synthase A-like"/>
    <property type="match status" value="1"/>
</dbReference>
<evidence type="ECO:0000313" key="6">
    <source>
        <dbReference type="EMBL" id="GAF80474.1"/>
    </source>
</evidence>
<evidence type="ECO:0000256" key="3">
    <source>
        <dbReference type="ARBA" id="ARBA00023211"/>
    </source>
</evidence>